<feature type="compositionally biased region" description="Low complexity" evidence="4">
    <location>
        <begin position="563"/>
        <end position="575"/>
    </location>
</feature>
<dbReference type="InterPro" id="IPR021622">
    <property type="entry name" value="Afadin/alpha-actinin-bd"/>
</dbReference>
<feature type="compositionally biased region" description="Basic residues" evidence="4">
    <location>
        <begin position="542"/>
        <end position="551"/>
    </location>
</feature>
<dbReference type="Proteomes" id="UP000267821">
    <property type="component" value="Unassembled WGS sequence"/>
</dbReference>
<accession>A0A3N4M0J8</accession>
<dbReference type="EMBL" id="ML121529">
    <property type="protein sequence ID" value="RPB28694.1"/>
    <property type="molecule type" value="Genomic_DNA"/>
</dbReference>
<dbReference type="Pfam" id="PF11559">
    <property type="entry name" value="ADIP"/>
    <property type="match status" value="1"/>
</dbReference>
<feature type="compositionally biased region" description="Basic and acidic residues" evidence="4">
    <location>
        <begin position="444"/>
        <end position="464"/>
    </location>
</feature>
<dbReference type="AlphaFoldDB" id="A0A3N4M0J8"/>
<evidence type="ECO:0000313" key="6">
    <source>
        <dbReference type="Proteomes" id="UP000267821"/>
    </source>
</evidence>
<feature type="coiled-coil region" evidence="3">
    <location>
        <begin position="45"/>
        <end position="135"/>
    </location>
</feature>
<organism evidence="5 6">
    <name type="scientific">Terfezia boudieri ATCC MYA-4762</name>
    <dbReference type="NCBI Taxonomy" id="1051890"/>
    <lineage>
        <taxon>Eukaryota</taxon>
        <taxon>Fungi</taxon>
        <taxon>Dikarya</taxon>
        <taxon>Ascomycota</taxon>
        <taxon>Pezizomycotina</taxon>
        <taxon>Pezizomycetes</taxon>
        <taxon>Pezizales</taxon>
        <taxon>Pezizaceae</taxon>
        <taxon>Terfezia</taxon>
    </lineage>
</organism>
<dbReference type="InParanoid" id="A0A3N4M0J8"/>
<name>A0A3N4M0J8_9PEZI</name>
<evidence type="ECO:0000256" key="3">
    <source>
        <dbReference type="SAM" id="Coils"/>
    </source>
</evidence>
<protein>
    <recommendedName>
        <fullName evidence="7">NIMA interactive protein</fullName>
    </recommendedName>
</protein>
<feature type="compositionally biased region" description="Acidic residues" evidence="4">
    <location>
        <begin position="465"/>
        <end position="509"/>
    </location>
</feature>
<proteinExistence type="inferred from homology"/>
<keyword evidence="2 3" id="KW-0175">Coiled coil</keyword>
<evidence type="ECO:0000256" key="1">
    <source>
        <dbReference type="ARBA" id="ARBA00009291"/>
    </source>
</evidence>
<feature type="compositionally biased region" description="Basic and acidic residues" evidence="4">
    <location>
        <begin position="821"/>
        <end position="831"/>
    </location>
</feature>
<dbReference type="OrthoDB" id="312015at2759"/>
<feature type="compositionally biased region" description="Basic residues" evidence="4">
    <location>
        <begin position="624"/>
        <end position="633"/>
    </location>
</feature>
<feature type="compositionally biased region" description="Pro residues" evidence="4">
    <location>
        <begin position="532"/>
        <end position="541"/>
    </location>
</feature>
<evidence type="ECO:0000256" key="2">
    <source>
        <dbReference type="ARBA" id="ARBA00023054"/>
    </source>
</evidence>
<evidence type="ECO:0000313" key="5">
    <source>
        <dbReference type="EMBL" id="RPB28694.1"/>
    </source>
</evidence>
<sequence>MDLSSASTYLNNLLAKAGLLKGGTTVNFHNPSSDDGSTTRIINLVHDLVTRREKEEEQLEGLANTIRTLRSDNAKLQQANEKLGKKCEELERKTFTLEGQQNAFHSTLRTSEAAAKSLRDETTRLKMVLQQVRNQFAIDIRKRDVQLGKIKEQLLNPRRNPKNVNTITITGTVPPAAADVGPQSACGPDCMAQDTADALTELSQTLANENDNLVSITRQTLSTLNTIQGIQDDCHFPPEEESGDAYLSVCPQSFEALSEELQHSLESLREMINQPNYVAIEELQERDKIIEEKEKEIARQQVRIELVEEEWRKAIEMVKMWNQSMRGKLPSTTVAPIEATQERTVGGLEQILEEDEEEEEEDVRVQVQIQKKQAYSAAEQHVEERRCVDPGNSDDIFLDEEQLQREASMIVDEVGDAAEAEEDEEQNLERMKYMLEDMDEEYDAINREQFEENQGEKDSERMEYDGTEGTEALEEPDDEHQLEDEVPGDEEAQIEMDDEQDEEMEDKEDLPDQEHLGGALEASINTAALDSTPPPTSPPKFPPHRPRRTPRTIKTCNLDENVSPSPLKLKSTPSKWILNPRRSPRKALAPASPPSPIHTKINRFLSDILQAESPAAPTESSKKATPKKKTTKRAHFESPLIQDTPELSTPKRRNQGFTPPQFGKFRDENTPATPRRTLRVSNWRLELDTSGKGQENTLDTPRRSSSKRLELDTPGKGQENTLDTPRRSSRASNKRFLLDTVGKGQENTLDTPRRSSRASNKRFLLDTPEQGEDETAGTPRRTSRVPKKRVLFDTPEQPASMRVSKRRKTPAIKKHGGPMRLDNKDDEAFSH</sequence>
<feature type="coiled-coil region" evidence="3">
    <location>
        <begin position="254"/>
        <end position="310"/>
    </location>
</feature>
<feature type="compositionally biased region" description="Basic residues" evidence="4">
    <location>
        <begin position="803"/>
        <end position="817"/>
    </location>
</feature>
<reference evidence="5 6" key="1">
    <citation type="journal article" date="2018" name="Nat. Ecol. Evol.">
        <title>Pezizomycetes genomes reveal the molecular basis of ectomycorrhizal truffle lifestyle.</title>
        <authorList>
            <person name="Murat C."/>
            <person name="Payen T."/>
            <person name="Noel B."/>
            <person name="Kuo A."/>
            <person name="Morin E."/>
            <person name="Chen J."/>
            <person name="Kohler A."/>
            <person name="Krizsan K."/>
            <person name="Balestrini R."/>
            <person name="Da Silva C."/>
            <person name="Montanini B."/>
            <person name="Hainaut M."/>
            <person name="Levati E."/>
            <person name="Barry K.W."/>
            <person name="Belfiori B."/>
            <person name="Cichocki N."/>
            <person name="Clum A."/>
            <person name="Dockter R.B."/>
            <person name="Fauchery L."/>
            <person name="Guy J."/>
            <person name="Iotti M."/>
            <person name="Le Tacon F."/>
            <person name="Lindquist E.A."/>
            <person name="Lipzen A."/>
            <person name="Malagnac F."/>
            <person name="Mello A."/>
            <person name="Molinier V."/>
            <person name="Miyauchi S."/>
            <person name="Poulain J."/>
            <person name="Riccioni C."/>
            <person name="Rubini A."/>
            <person name="Sitrit Y."/>
            <person name="Splivallo R."/>
            <person name="Traeger S."/>
            <person name="Wang M."/>
            <person name="Zifcakova L."/>
            <person name="Wipf D."/>
            <person name="Zambonelli A."/>
            <person name="Paolocci F."/>
            <person name="Nowrousian M."/>
            <person name="Ottonello S."/>
            <person name="Baldrian P."/>
            <person name="Spatafora J.W."/>
            <person name="Henrissat B."/>
            <person name="Nagy L.G."/>
            <person name="Aury J.M."/>
            <person name="Wincker P."/>
            <person name="Grigoriev I.V."/>
            <person name="Bonfante P."/>
            <person name="Martin F.M."/>
        </authorList>
    </citation>
    <scope>NUCLEOTIDE SEQUENCE [LARGE SCALE GENOMIC DNA]</scope>
    <source>
        <strain evidence="5 6">ATCC MYA-4762</strain>
    </source>
</reference>
<keyword evidence="6" id="KW-1185">Reference proteome</keyword>
<feature type="region of interest" description="Disordered" evidence="4">
    <location>
        <begin position="435"/>
        <end position="831"/>
    </location>
</feature>
<comment type="similarity">
    <text evidence="1">Belongs to the ADIP family.</text>
</comment>
<evidence type="ECO:0008006" key="7">
    <source>
        <dbReference type="Google" id="ProtNLM"/>
    </source>
</evidence>
<evidence type="ECO:0000256" key="4">
    <source>
        <dbReference type="SAM" id="MobiDB-lite"/>
    </source>
</evidence>
<dbReference type="STRING" id="1051890.A0A3N4M0J8"/>
<gene>
    <name evidence="5" type="ORF">L211DRAFT_865223</name>
</gene>